<reference evidence="2 3" key="1">
    <citation type="submission" date="2019-11" db="EMBL/GenBank/DDBJ databases">
        <title>Comparison of genomes from free-living endosymbiotic cyanobacteria isolated from Azolla.</title>
        <authorList>
            <person name="Thiel T."/>
            <person name="Pratte B."/>
        </authorList>
    </citation>
    <scope>NUCLEOTIDE SEQUENCE [LARGE SCALE GENOMIC DNA]</scope>
    <source>
        <strain evidence="2 3">N2B</strain>
    </source>
</reference>
<dbReference type="PANTHER" id="PTHR36173">
    <property type="entry name" value="RIBONUCLEASE VAPC16-RELATED"/>
    <property type="match status" value="1"/>
</dbReference>
<dbReference type="Proteomes" id="UP000570851">
    <property type="component" value="Unassembled WGS sequence"/>
</dbReference>
<gene>
    <name evidence="2" type="ORF">GNE12_16330</name>
</gene>
<dbReference type="CDD" id="cd09872">
    <property type="entry name" value="PIN_Sll0205-like"/>
    <property type="match status" value="1"/>
</dbReference>
<keyword evidence="3" id="KW-1185">Reference proteome</keyword>
<evidence type="ECO:0000313" key="3">
    <source>
        <dbReference type="Proteomes" id="UP000570851"/>
    </source>
</evidence>
<proteinExistence type="predicted"/>
<sequence length="128" mass="14655">MRFLLDTHTFIWFVTDSPQLSTTAKILIEDEYNEKCLSFASVWEMAIKCSLGKLSFNLPLHTFVEQQIQQNSIDLLSIQMPHLAIVATLPLHHRDPFDRLLIAQAIAEGIPIISADVAFDAYSIRRLW</sequence>
<feature type="domain" description="PIN" evidence="1">
    <location>
        <begin position="4"/>
        <end position="122"/>
    </location>
</feature>
<dbReference type="Gene3D" id="3.40.50.1010">
    <property type="entry name" value="5'-nuclease"/>
    <property type="match status" value="1"/>
</dbReference>
<protein>
    <submittedName>
        <fullName evidence="2">Type II toxin-antitoxin system VapC family toxin</fullName>
    </submittedName>
</protein>
<dbReference type="InterPro" id="IPR041705">
    <property type="entry name" value="PIN_Sll0205"/>
</dbReference>
<dbReference type="SUPFAM" id="SSF88723">
    <property type="entry name" value="PIN domain-like"/>
    <property type="match status" value="1"/>
</dbReference>
<dbReference type="InterPro" id="IPR002716">
    <property type="entry name" value="PIN_dom"/>
</dbReference>
<organism evidence="2 3">
    <name type="scientific">Trichormus variabilis N2B</name>
    <dbReference type="NCBI Taxonomy" id="2681315"/>
    <lineage>
        <taxon>Bacteria</taxon>
        <taxon>Bacillati</taxon>
        <taxon>Cyanobacteriota</taxon>
        <taxon>Cyanophyceae</taxon>
        <taxon>Nostocales</taxon>
        <taxon>Nostocaceae</taxon>
        <taxon>Trichormus</taxon>
    </lineage>
</organism>
<evidence type="ECO:0000313" key="2">
    <source>
        <dbReference type="EMBL" id="MBC1303480.1"/>
    </source>
</evidence>
<dbReference type="PANTHER" id="PTHR36173:SF2">
    <property type="entry name" value="RIBONUCLEASE VAPC16"/>
    <property type="match status" value="1"/>
</dbReference>
<dbReference type="GeneID" id="58726847"/>
<accession>A0ABR6SAQ8</accession>
<evidence type="ECO:0000259" key="1">
    <source>
        <dbReference type="Pfam" id="PF01850"/>
    </source>
</evidence>
<dbReference type="EMBL" id="JACKZP010000064">
    <property type="protein sequence ID" value="MBC1303480.1"/>
    <property type="molecule type" value="Genomic_DNA"/>
</dbReference>
<dbReference type="Pfam" id="PF01850">
    <property type="entry name" value="PIN"/>
    <property type="match status" value="1"/>
</dbReference>
<dbReference type="InterPro" id="IPR052919">
    <property type="entry name" value="TA_system_RNase"/>
</dbReference>
<dbReference type="InterPro" id="IPR029060">
    <property type="entry name" value="PIN-like_dom_sf"/>
</dbReference>
<comment type="caution">
    <text evidence="2">The sequence shown here is derived from an EMBL/GenBank/DDBJ whole genome shotgun (WGS) entry which is preliminary data.</text>
</comment>
<name>A0ABR6SAQ8_ANAVA</name>
<dbReference type="RefSeq" id="WP_011320723.1">
    <property type="nucleotide sequence ID" value="NZ_JACKZP010000064.1"/>
</dbReference>